<dbReference type="Pfam" id="PF25904">
    <property type="entry name" value="Tmrp11_N"/>
    <property type="match status" value="1"/>
</dbReference>
<dbReference type="Proteomes" id="UP000541444">
    <property type="component" value="Unassembled WGS sequence"/>
</dbReference>
<proteinExistence type="inferred from homology"/>
<evidence type="ECO:0000256" key="4">
    <source>
        <dbReference type="ARBA" id="ARBA00022603"/>
    </source>
</evidence>
<dbReference type="SUPFAM" id="SSF53335">
    <property type="entry name" value="S-adenosyl-L-methionine-dependent methyltransferases"/>
    <property type="match status" value="1"/>
</dbReference>
<comment type="caution">
    <text evidence="14">The sequence shown here is derived from an EMBL/GenBank/DDBJ whole genome shotgun (WGS) entry which is preliminary data.</text>
</comment>
<evidence type="ECO:0000256" key="1">
    <source>
        <dbReference type="ARBA" id="ARBA00004496"/>
    </source>
</evidence>
<evidence type="ECO:0000256" key="7">
    <source>
        <dbReference type="ARBA" id="ARBA00022694"/>
    </source>
</evidence>
<accession>A0A7J7N912</accession>
<dbReference type="GO" id="GO:0043527">
    <property type="term" value="C:tRNA methyltransferase complex"/>
    <property type="evidence" value="ECO:0007669"/>
    <property type="project" value="UniProtKB-ARBA"/>
</dbReference>
<evidence type="ECO:0000256" key="3">
    <source>
        <dbReference type="ARBA" id="ARBA00022555"/>
    </source>
</evidence>
<dbReference type="PROSITE" id="PS51627">
    <property type="entry name" value="SAM_MT_TRM11"/>
    <property type="match status" value="1"/>
</dbReference>
<keyword evidence="11" id="KW-1133">Transmembrane helix</keyword>
<evidence type="ECO:0000256" key="2">
    <source>
        <dbReference type="ARBA" id="ARBA00022490"/>
    </source>
</evidence>
<keyword evidence="5 10" id="KW-0808">Transferase</keyword>
<evidence type="ECO:0000256" key="10">
    <source>
        <dbReference type="PROSITE-ProRule" id="PRU00959"/>
    </source>
</evidence>
<dbReference type="Gene3D" id="3.40.50.150">
    <property type="entry name" value="Vaccinia Virus protein VP39"/>
    <property type="match status" value="1"/>
</dbReference>
<organism evidence="14 15">
    <name type="scientific">Kingdonia uniflora</name>
    <dbReference type="NCBI Taxonomy" id="39325"/>
    <lineage>
        <taxon>Eukaryota</taxon>
        <taxon>Viridiplantae</taxon>
        <taxon>Streptophyta</taxon>
        <taxon>Embryophyta</taxon>
        <taxon>Tracheophyta</taxon>
        <taxon>Spermatophyta</taxon>
        <taxon>Magnoliopsida</taxon>
        <taxon>Ranunculales</taxon>
        <taxon>Circaeasteraceae</taxon>
        <taxon>Kingdonia</taxon>
    </lineage>
</organism>
<feature type="domain" description="tRNA (guanine(10)-N(2))-methyltransferase TRMT11 N-terminal" evidence="13">
    <location>
        <begin position="332"/>
        <end position="498"/>
    </location>
</feature>
<evidence type="ECO:0000313" key="15">
    <source>
        <dbReference type="Proteomes" id="UP000541444"/>
    </source>
</evidence>
<dbReference type="InterPro" id="IPR002052">
    <property type="entry name" value="DNA_methylase_N6_adenine_CS"/>
</dbReference>
<dbReference type="InterPro" id="IPR000241">
    <property type="entry name" value="RlmKL-like_Mtase"/>
</dbReference>
<dbReference type="GO" id="GO:0005737">
    <property type="term" value="C:cytoplasm"/>
    <property type="evidence" value="ECO:0007669"/>
    <property type="project" value="UniProtKB-SubCell"/>
</dbReference>
<dbReference type="EMBL" id="JACGCM010000971">
    <property type="protein sequence ID" value="KAF6163626.1"/>
    <property type="molecule type" value="Genomic_DNA"/>
</dbReference>
<dbReference type="GO" id="GO:0000049">
    <property type="term" value="F:tRNA binding"/>
    <property type="evidence" value="ECO:0007669"/>
    <property type="project" value="UniProtKB-UniRule"/>
</dbReference>
<dbReference type="EC" id="2.1.1.214" evidence="9"/>
<dbReference type="GO" id="GO:0008033">
    <property type="term" value="P:tRNA processing"/>
    <property type="evidence" value="ECO:0007669"/>
    <property type="project" value="UniProtKB-UniRule"/>
</dbReference>
<dbReference type="OrthoDB" id="296065at2759"/>
<dbReference type="PROSITE" id="PS00092">
    <property type="entry name" value="N6_MTASE"/>
    <property type="match status" value="1"/>
</dbReference>
<keyword evidence="7 10" id="KW-0819">tRNA processing</keyword>
<keyword evidence="8 10" id="KW-0694">RNA-binding</keyword>
<dbReference type="InterPro" id="IPR016691">
    <property type="entry name" value="TRMT11"/>
</dbReference>
<protein>
    <recommendedName>
        <fullName evidence="9">tRNA (guanine(10)-N(2))-methyltransferase</fullName>
        <ecNumber evidence="9">2.1.1.214</ecNumber>
    </recommendedName>
</protein>
<evidence type="ECO:0000256" key="9">
    <source>
        <dbReference type="ARBA" id="ARBA00066937"/>
    </source>
</evidence>
<gene>
    <name evidence="14" type="ORF">GIB67_036086</name>
</gene>
<dbReference type="PANTHER" id="PTHR13370">
    <property type="entry name" value="RNA METHYLASE-RELATED"/>
    <property type="match status" value="1"/>
</dbReference>
<keyword evidence="11" id="KW-0472">Membrane</keyword>
<comment type="subcellular location">
    <subcellularLocation>
        <location evidence="1">Cytoplasm</location>
    </subcellularLocation>
</comment>
<feature type="transmembrane region" description="Helical" evidence="11">
    <location>
        <begin position="68"/>
        <end position="88"/>
    </location>
</feature>
<dbReference type="Pfam" id="PF01170">
    <property type="entry name" value="UPF0020"/>
    <property type="match status" value="1"/>
</dbReference>
<evidence type="ECO:0000256" key="11">
    <source>
        <dbReference type="SAM" id="Phobius"/>
    </source>
</evidence>
<name>A0A7J7N912_9MAGN</name>
<evidence type="ECO:0000259" key="13">
    <source>
        <dbReference type="Pfam" id="PF25904"/>
    </source>
</evidence>
<keyword evidence="11" id="KW-0812">Transmembrane</keyword>
<evidence type="ECO:0000256" key="5">
    <source>
        <dbReference type="ARBA" id="ARBA00022679"/>
    </source>
</evidence>
<dbReference type="InterPro" id="IPR059073">
    <property type="entry name" value="TRMT11_N"/>
</dbReference>
<dbReference type="FunFam" id="3.40.50.150:FF:000213">
    <property type="entry name" value="Methyltransferases,nucleic acid binding"/>
    <property type="match status" value="1"/>
</dbReference>
<comment type="similarity">
    <text evidence="10">Belongs to the class I-like SAM-binding methyltransferase superfamily. TRM11 methyltransferase family.</text>
</comment>
<keyword evidence="2" id="KW-0963">Cytoplasm</keyword>
<evidence type="ECO:0000259" key="12">
    <source>
        <dbReference type="Pfam" id="PF01170"/>
    </source>
</evidence>
<keyword evidence="6 10" id="KW-0949">S-adenosyl-L-methionine</keyword>
<keyword evidence="3 10" id="KW-0820">tRNA-binding</keyword>
<keyword evidence="15" id="KW-1185">Reference proteome</keyword>
<dbReference type="GO" id="GO:0032259">
    <property type="term" value="P:methylation"/>
    <property type="evidence" value="ECO:0007669"/>
    <property type="project" value="UniProtKB-UniRule"/>
</dbReference>
<dbReference type="PANTHER" id="PTHR13370:SF3">
    <property type="entry name" value="TRNA (GUANINE(10)-N2)-METHYLTRANSFERASE HOMOLOG"/>
    <property type="match status" value="1"/>
</dbReference>
<feature type="domain" description="Ribosomal RNA large subunit methyltransferase K/L-like methyltransferase" evidence="12">
    <location>
        <begin position="508"/>
        <end position="632"/>
    </location>
</feature>
<reference evidence="14 15" key="1">
    <citation type="journal article" date="2020" name="IScience">
        <title>Genome Sequencing of the Endangered Kingdonia uniflora (Circaeasteraceae, Ranunculales) Reveals Potential Mechanisms of Evolutionary Specialization.</title>
        <authorList>
            <person name="Sun Y."/>
            <person name="Deng T."/>
            <person name="Zhang A."/>
            <person name="Moore M.J."/>
            <person name="Landis J.B."/>
            <person name="Lin N."/>
            <person name="Zhang H."/>
            <person name="Zhang X."/>
            <person name="Huang J."/>
            <person name="Zhang X."/>
            <person name="Sun H."/>
            <person name="Wang H."/>
        </authorList>
    </citation>
    <scope>NUCLEOTIDE SEQUENCE [LARGE SCALE GENOMIC DNA]</scope>
    <source>
        <strain evidence="14">TB1705</strain>
        <tissue evidence="14">Leaf</tissue>
    </source>
</reference>
<dbReference type="InterPro" id="IPR029063">
    <property type="entry name" value="SAM-dependent_MTases_sf"/>
</dbReference>
<keyword evidence="4 10" id="KW-0489">Methyltransferase</keyword>
<evidence type="ECO:0000256" key="8">
    <source>
        <dbReference type="ARBA" id="ARBA00022884"/>
    </source>
</evidence>
<sequence length="787" mass="88608">MNKQSLGQGSFKSFLSYSNSRSDLDLESGTSFRKPRKPKNSNSFPYLVKKMLKSVTNRLRNLYKLHPILVFLVTLSFGLTVLFVVSVYENRFRIGSGDLRSNAFDRSSSSSSYPFVGLRNLVMVAGHSVYTSGNCGDVDEEDSWFLESYQKHKGQAASFVAHIKEGVEIAARDDGALLLFSGGETRKDAGPRSEAQSYWAVADSKHWFGKKEGVRWRALTEEHARDSFENLLFSVCRFKELTGIYPDNITVVSYDFKEERFAQLHRSAIGFPDTRFFYSGTPTSSTSKESALKGEALVRTQFQEDPYGCLGSLRRKKLGRDPFHRSIPLLDYRRPEVESLAQLFGEGEVSLEWKIPEYHHPDSPFHFVNLPNEDVARNISNRSILVKGIYELWGEGGTYEELEAAIKDYPDEHKLPYLASGSTFRIIVDSFGKVMSFQEQNKRIQEFVYIPFKGQVNLKNPDHKFWLMETDDYGSNNGLPPVVQKRIFFGREVGAADRKLLPTYQLKSRKYLGPTAMDAEVAFLMANQALATTGKLVYDPFVGTGSILVAAAHFGAMTMGADIDIRVVRDGRGPDCNVWSNFKQYGLPAPVSLLRADNNLPPWRPGLKEVIDAIICDPPYGVRAGGRKSGGRKLMKGVVAPYTIPDDKRTGHIPSTAPYSLAECVHDLLELAARMLVLGGRLVFFYPVLREDGSTETHFPEHPCFKLVAACEQILSFRYSRYLVTMTKIKPYSDEIAKSAMEMHLNFKENHLKWLEDGNLHSGVFSPAESLVGEPNKSKPKYRGKYV</sequence>
<dbReference type="AlphaFoldDB" id="A0A7J7N912"/>
<evidence type="ECO:0000256" key="6">
    <source>
        <dbReference type="ARBA" id="ARBA00022691"/>
    </source>
</evidence>
<evidence type="ECO:0000313" key="14">
    <source>
        <dbReference type="EMBL" id="KAF6163626.1"/>
    </source>
</evidence>
<dbReference type="GO" id="GO:0160102">
    <property type="term" value="F:tRNA (guanine(10)-N2)-methyltransferase activity"/>
    <property type="evidence" value="ECO:0007669"/>
    <property type="project" value="UniProtKB-EC"/>
</dbReference>